<sequence>MVWSRTANSGAGGRRRQRGSARRRRRGKKPSCDPWKRPAPCESDETTTASAGAARGQMRIGRRCFDVLVCCI</sequence>
<gene>
    <name evidence="2" type="ORF">L596_027249</name>
</gene>
<dbReference type="AlphaFoldDB" id="A0A4U5M3Q7"/>
<evidence type="ECO:0000313" key="2">
    <source>
        <dbReference type="EMBL" id="TKR63414.1"/>
    </source>
</evidence>
<accession>A0A4U5M3Q7</accession>
<evidence type="ECO:0000256" key="1">
    <source>
        <dbReference type="SAM" id="MobiDB-lite"/>
    </source>
</evidence>
<proteinExistence type="predicted"/>
<reference evidence="2 3" key="1">
    <citation type="journal article" date="2015" name="Genome Biol.">
        <title>Comparative genomics of Steinernema reveals deeply conserved gene regulatory networks.</title>
        <authorList>
            <person name="Dillman A.R."/>
            <person name="Macchietto M."/>
            <person name="Porter C.F."/>
            <person name="Rogers A."/>
            <person name="Williams B."/>
            <person name="Antoshechkin I."/>
            <person name="Lee M.M."/>
            <person name="Goodwin Z."/>
            <person name="Lu X."/>
            <person name="Lewis E.E."/>
            <person name="Goodrich-Blair H."/>
            <person name="Stock S.P."/>
            <person name="Adams B.J."/>
            <person name="Sternberg P.W."/>
            <person name="Mortazavi A."/>
        </authorList>
    </citation>
    <scope>NUCLEOTIDE SEQUENCE [LARGE SCALE GENOMIC DNA]</scope>
    <source>
        <strain evidence="2 3">ALL</strain>
    </source>
</reference>
<dbReference type="EMBL" id="AZBU02000010">
    <property type="protein sequence ID" value="TKR63414.1"/>
    <property type="molecule type" value="Genomic_DNA"/>
</dbReference>
<feature type="region of interest" description="Disordered" evidence="1">
    <location>
        <begin position="1"/>
        <end position="56"/>
    </location>
</feature>
<comment type="caution">
    <text evidence="2">The sequence shown here is derived from an EMBL/GenBank/DDBJ whole genome shotgun (WGS) entry which is preliminary data.</text>
</comment>
<feature type="compositionally biased region" description="Basic residues" evidence="1">
    <location>
        <begin position="13"/>
        <end position="29"/>
    </location>
</feature>
<organism evidence="2 3">
    <name type="scientific">Steinernema carpocapsae</name>
    <name type="common">Entomopathogenic nematode</name>
    <dbReference type="NCBI Taxonomy" id="34508"/>
    <lineage>
        <taxon>Eukaryota</taxon>
        <taxon>Metazoa</taxon>
        <taxon>Ecdysozoa</taxon>
        <taxon>Nematoda</taxon>
        <taxon>Chromadorea</taxon>
        <taxon>Rhabditida</taxon>
        <taxon>Tylenchina</taxon>
        <taxon>Panagrolaimomorpha</taxon>
        <taxon>Strongyloidoidea</taxon>
        <taxon>Steinernematidae</taxon>
        <taxon>Steinernema</taxon>
    </lineage>
</organism>
<evidence type="ECO:0000313" key="3">
    <source>
        <dbReference type="Proteomes" id="UP000298663"/>
    </source>
</evidence>
<protein>
    <submittedName>
        <fullName evidence="2">Uncharacterized protein</fullName>
    </submittedName>
</protein>
<reference evidence="2 3" key="2">
    <citation type="journal article" date="2019" name="G3 (Bethesda)">
        <title>Hybrid Assembly of the Genome of the Entomopathogenic Nematode Steinernema carpocapsae Identifies the X-Chromosome.</title>
        <authorList>
            <person name="Serra L."/>
            <person name="Macchietto M."/>
            <person name="Macias-Munoz A."/>
            <person name="McGill C.J."/>
            <person name="Rodriguez I.M."/>
            <person name="Rodriguez B."/>
            <person name="Murad R."/>
            <person name="Mortazavi A."/>
        </authorList>
    </citation>
    <scope>NUCLEOTIDE SEQUENCE [LARGE SCALE GENOMIC DNA]</scope>
    <source>
        <strain evidence="2 3">ALL</strain>
    </source>
</reference>
<keyword evidence="3" id="KW-1185">Reference proteome</keyword>
<dbReference type="Proteomes" id="UP000298663">
    <property type="component" value="Unassembled WGS sequence"/>
</dbReference>
<name>A0A4U5M3Q7_STECR</name>